<dbReference type="PANTHER" id="PTHR42881:SF13">
    <property type="entry name" value="PROLYL ENDOPEPTIDASE"/>
    <property type="match status" value="1"/>
</dbReference>
<organism evidence="6 7">
    <name type="scientific">Pseudoglutamicibacter albus</name>
    <dbReference type="NCBI Taxonomy" id="98671"/>
    <lineage>
        <taxon>Bacteria</taxon>
        <taxon>Bacillati</taxon>
        <taxon>Actinomycetota</taxon>
        <taxon>Actinomycetes</taxon>
        <taxon>Micrococcales</taxon>
        <taxon>Micrococcaceae</taxon>
        <taxon>Pseudoglutamicibacter</taxon>
    </lineage>
</organism>
<comment type="caution">
    <text evidence="6">The sequence shown here is derived from an EMBL/GenBank/DDBJ whole genome shotgun (WGS) entry which is preliminary data.</text>
</comment>
<protein>
    <submittedName>
        <fullName evidence="6">Prolyl oligopeptidase</fullName>
        <ecNumber evidence="6">3.4.21.26</ecNumber>
    </submittedName>
</protein>
<dbReference type="RefSeq" id="WP_310245486.1">
    <property type="nucleotide sequence ID" value="NZ_JAVDXX010000001.1"/>
</dbReference>
<sequence>MTKPTDLTHIHSFLDEIRGEAALEWAAERTSATDEHLASPEHERVVARIQEAMDAQDRLITVSRHGEFHTNFWQDAEHPRGIWRTTDWDSYVAGAPRWETLLDLDELSADEGVNWVWRGASWEPKPGGQPRRALVMLSPDGGDAVVVREFDAVDRGFVDGGLELPLAKTSVSWGFDDTFLVSTVTGEDDMTRSTYARCVRRVRRGQDLADAEVVFEVDASHVAAGAGVDTTPGFEKTVFRDAEDFFTGTNYVALGDGAGDGADGGAGGGTGVGVTVQKIDAPGDAHVGFFEDWLIIRPMSTWEVNGQSYPAGTVLVVKTTEWLAGERSGLRAVLVPEQSESVQGVGFTKNFGFALIMRDVASRVVRLDPRNDWQVTELPGVPALSSVSMWPLDEENSDDVWMVSEGFLQPPTLQLGSLASVSGAGGEGDGDDGSGGGGWRVIGVAPERFDVSAHEVSQHFAVSDDGARVPYFLVAPKDAPLDGKTPVYVSAYGGFRVSRTPVYSSAVGLGWLERRTDEGRAPAFVVANIRGGGEYGPDWHAAALREKRPRAYEDLAAVVRDLHERGVSSAALTGMAGGSNGGLLAGNMYVRYPELFGAISCGVPLLDMLRYTQLSAGHSWIAEYGDPDVPGDVEHLRDISATHRLADTANSEGEVTWPELLVWTTASDDRVGPVQARHFYALLEELGHRNAWYHEEVDGGHSGSVDHASAARTAARSYSFIWGALTRQ</sequence>
<proteinExistence type="predicted"/>
<name>A0ABU1YYW7_9MICC</name>
<feature type="domain" description="Peptidase S9A N-terminal" evidence="5">
    <location>
        <begin position="14"/>
        <end position="229"/>
    </location>
</feature>
<dbReference type="Pfam" id="PF02897">
    <property type="entry name" value="Peptidase_S9_N"/>
    <property type="match status" value="1"/>
</dbReference>
<evidence type="ECO:0000256" key="3">
    <source>
        <dbReference type="ARBA" id="ARBA00022825"/>
    </source>
</evidence>
<dbReference type="Pfam" id="PF00326">
    <property type="entry name" value="Peptidase_S9"/>
    <property type="match status" value="1"/>
</dbReference>
<keyword evidence="2 6" id="KW-0378">Hydrolase</keyword>
<evidence type="ECO:0000256" key="1">
    <source>
        <dbReference type="ARBA" id="ARBA00022670"/>
    </source>
</evidence>
<evidence type="ECO:0000259" key="5">
    <source>
        <dbReference type="Pfam" id="PF02897"/>
    </source>
</evidence>
<evidence type="ECO:0000259" key="4">
    <source>
        <dbReference type="Pfam" id="PF00326"/>
    </source>
</evidence>
<dbReference type="SUPFAM" id="SSF50993">
    <property type="entry name" value="Peptidase/esterase 'gauge' domain"/>
    <property type="match status" value="1"/>
</dbReference>
<keyword evidence="1" id="KW-0645">Protease</keyword>
<dbReference type="GO" id="GO:0004252">
    <property type="term" value="F:serine-type endopeptidase activity"/>
    <property type="evidence" value="ECO:0007669"/>
    <property type="project" value="UniProtKB-EC"/>
</dbReference>
<dbReference type="InterPro" id="IPR051167">
    <property type="entry name" value="Prolyl_oligopep/macrocyclase"/>
</dbReference>
<evidence type="ECO:0000256" key="2">
    <source>
        <dbReference type="ARBA" id="ARBA00022801"/>
    </source>
</evidence>
<dbReference type="InterPro" id="IPR002470">
    <property type="entry name" value="Peptidase_S9A"/>
</dbReference>
<dbReference type="EMBL" id="JAVDXX010000001">
    <property type="protein sequence ID" value="MDR7292951.1"/>
    <property type="molecule type" value="Genomic_DNA"/>
</dbReference>
<dbReference type="PANTHER" id="PTHR42881">
    <property type="entry name" value="PROLYL ENDOPEPTIDASE"/>
    <property type="match status" value="1"/>
</dbReference>
<evidence type="ECO:0000313" key="6">
    <source>
        <dbReference type="EMBL" id="MDR7292951.1"/>
    </source>
</evidence>
<dbReference type="SUPFAM" id="SSF53474">
    <property type="entry name" value="alpha/beta-Hydrolases"/>
    <property type="match status" value="1"/>
</dbReference>
<feature type="domain" description="Peptidase S9 prolyl oligopeptidase catalytic" evidence="4">
    <location>
        <begin position="523"/>
        <end position="725"/>
    </location>
</feature>
<evidence type="ECO:0000313" key="7">
    <source>
        <dbReference type="Proteomes" id="UP001180715"/>
    </source>
</evidence>
<accession>A0ABU1YYW7</accession>
<keyword evidence="3" id="KW-0720">Serine protease</keyword>
<dbReference type="Gene3D" id="3.40.50.1820">
    <property type="entry name" value="alpha/beta hydrolase"/>
    <property type="match status" value="1"/>
</dbReference>
<reference evidence="6" key="1">
    <citation type="submission" date="2023-07" db="EMBL/GenBank/DDBJ databases">
        <title>Sequencing the genomes of 1000 actinobacteria strains.</title>
        <authorList>
            <person name="Klenk H.-P."/>
        </authorList>
    </citation>
    <scope>NUCLEOTIDE SEQUENCE</scope>
    <source>
        <strain evidence="6">DSM 13068</strain>
    </source>
</reference>
<dbReference type="Proteomes" id="UP001180715">
    <property type="component" value="Unassembled WGS sequence"/>
</dbReference>
<dbReference type="InterPro" id="IPR029058">
    <property type="entry name" value="AB_hydrolase_fold"/>
</dbReference>
<dbReference type="PRINTS" id="PR00862">
    <property type="entry name" value="PROLIGOPTASE"/>
</dbReference>
<dbReference type="Gene3D" id="2.130.10.120">
    <property type="entry name" value="Prolyl oligopeptidase, N-terminal domain"/>
    <property type="match status" value="1"/>
</dbReference>
<dbReference type="InterPro" id="IPR001375">
    <property type="entry name" value="Peptidase_S9_cat"/>
</dbReference>
<keyword evidence="7" id="KW-1185">Reference proteome</keyword>
<gene>
    <name evidence="6" type="ORF">J2S67_000219</name>
</gene>
<dbReference type="InterPro" id="IPR023302">
    <property type="entry name" value="Pept_S9A_N"/>
</dbReference>
<dbReference type="EC" id="3.4.21.26" evidence="6"/>